<proteinExistence type="predicted"/>
<dbReference type="OrthoDB" id="4550025at2"/>
<dbReference type="Proteomes" id="UP000279275">
    <property type="component" value="Unassembled WGS sequence"/>
</dbReference>
<dbReference type="RefSeq" id="WP_122191263.1">
    <property type="nucleotide sequence ID" value="NZ_RFFH01000018.1"/>
</dbReference>
<dbReference type="Gene3D" id="3.10.450.50">
    <property type="match status" value="1"/>
</dbReference>
<evidence type="ECO:0000313" key="1">
    <source>
        <dbReference type="EMBL" id="RMI28843.1"/>
    </source>
</evidence>
<dbReference type="InterPro" id="IPR032710">
    <property type="entry name" value="NTF2-like_dom_sf"/>
</dbReference>
<dbReference type="EMBL" id="RFFH01000018">
    <property type="protein sequence ID" value="RMI28843.1"/>
    <property type="molecule type" value="Genomic_DNA"/>
</dbReference>
<reference evidence="1 2" key="1">
    <citation type="submission" date="2018-10" db="EMBL/GenBank/DDBJ databases">
        <title>Isolation from cow dung.</title>
        <authorList>
            <person name="Ling L."/>
        </authorList>
    </citation>
    <scope>NUCLEOTIDE SEQUENCE [LARGE SCALE GENOMIC DNA]</scope>
    <source>
        <strain evidence="1 2">NEAU-LL90</strain>
    </source>
</reference>
<accession>A0A3M2KX70</accession>
<keyword evidence="2" id="KW-1185">Reference proteome</keyword>
<dbReference type="SUPFAM" id="SSF54427">
    <property type="entry name" value="NTF2-like"/>
    <property type="match status" value="1"/>
</dbReference>
<gene>
    <name evidence="1" type="ORF">EBN03_28635</name>
</gene>
<evidence type="ECO:0008006" key="3">
    <source>
        <dbReference type="Google" id="ProtNLM"/>
    </source>
</evidence>
<sequence>MSNETLTSKEAVAQTWVRALSDLDLFAQLCSADCQVWHSNDNLWVTVQQAVDAAKARPDFPEFVDPRVTMTDAGFIVQSSVSLELGGHAQQLHILQVTDVVDGKVVRVQEYISPEMPI</sequence>
<protein>
    <recommendedName>
        <fullName evidence="3">Nuclear transport factor 2 family protein</fullName>
    </recommendedName>
</protein>
<dbReference type="AlphaFoldDB" id="A0A3M2KX70"/>
<evidence type="ECO:0000313" key="2">
    <source>
        <dbReference type="Proteomes" id="UP000279275"/>
    </source>
</evidence>
<name>A0A3M2KX70_9NOCA</name>
<comment type="caution">
    <text evidence="1">The sequence shown here is derived from an EMBL/GenBank/DDBJ whole genome shotgun (WGS) entry which is preliminary data.</text>
</comment>
<organism evidence="1 2">
    <name type="scientific">Nocardia stercoris</name>
    <dbReference type="NCBI Taxonomy" id="2483361"/>
    <lineage>
        <taxon>Bacteria</taxon>
        <taxon>Bacillati</taxon>
        <taxon>Actinomycetota</taxon>
        <taxon>Actinomycetes</taxon>
        <taxon>Mycobacteriales</taxon>
        <taxon>Nocardiaceae</taxon>
        <taxon>Nocardia</taxon>
    </lineage>
</organism>